<dbReference type="FunFam" id="3.40.50.300:FF:000140">
    <property type="entry name" value="Lipid A export ATP-binding/permease protein MsbA"/>
    <property type="match status" value="1"/>
</dbReference>
<protein>
    <recommendedName>
        <fullName evidence="17">ABC-type oligopeptide transporter ABCB9</fullName>
        <ecNumber evidence="16">7.4.2.6</ecNumber>
    </recommendedName>
    <alternativeName>
        <fullName evidence="20">ATP-binding cassette sub-family B member 9</fullName>
    </alternativeName>
    <alternativeName>
        <fullName evidence="19">ATP-binding cassette transporter 9</fullName>
    </alternativeName>
    <alternativeName>
        <fullName evidence="18">TAP-like protein</fullName>
    </alternativeName>
</protein>
<evidence type="ECO:0000256" key="5">
    <source>
        <dbReference type="ARBA" id="ARBA00022741"/>
    </source>
</evidence>
<dbReference type="AlphaFoldDB" id="A0AAE0SC16"/>
<keyword evidence="10 21" id="KW-1133">Transmembrane helix</keyword>
<name>A0AAE0SC16_9BIVA</name>
<evidence type="ECO:0000256" key="4">
    <source>
        <dbReference type="ARBA" id="ARBA00022692"/>
    </source>
</evidence>
<dbReference type="CDD" id="cd18784">
    <property type="entry name" value="ABC_6TM_ABCB9_like"/>
    <property type="match status" value="1"/>
</dbReference>
<keyword evidence="25" id="KW-1185">Reference proteome</keyword>
<evidence type="ECO:0000256" key="10">
    <source>
        <dbReference type="ARBA" id="ARBA00022989"/>
    </source>
</evidence>
<organism evidence="24 25">
    <name type="scientific">Potamilus streckersoni</name>
    <dbReference type="NCBI Taxonomy" id="2493646"/>
    <lineage>
        <taxon>Eukaryota</taxon>
        <taxon>Metazoa</taxon>
        <taxon>Spiralia</taxon>
        <taxon>Lophotrochozoa</taxon>
        <taxon>Mollusca</taxon>
        <taxon>Bivalvia</taxon>
        <taxon>Autobranchia</taxon>
        <taxon>Heteroconchia</taxon>
        <taxon>Palaeoheterodonta</taxon>
        <taxon>Unionida</taxon>
        <taxon>Unionoidea</taxon>
        <taxon>Unionidae</taxon>
        <taxon>Ambleminae</taxon>
        <taxon>Lampsilini</taxon>
        <taxon>Potamilus</taxon>
    </lineage>
</organism>
<evidence type="ECO:0000256" key="18">
    <source>
        <dbReference type="ARBA" id="ARBA00079330"/>
    </source>
</evidence>
<feature type="transmembrane region" description="Helical" evidence="21">
    <location>
        <begin position="248"/>
        <end position="274"/>
    </location>
</feature>
<dbReference type="InterPro" id="IPR030254">
    <property type="entry name" value="ABCB9_6-TMD"/>
</dbReference>
<evidence type="ECO:0000256" key="13">
    <source>
        <dbReference type="ARBA" id="ARBA00052205"/>
    </source>
</evidence>
<dbReference type="Gene3D" id="3.40.50.300">
    <property type="entry name" value="P-loop containing nucleotide triphosphate hydrolases"/>
    <property type="match status" value="1"/>
</dbReference>
<dbReference type="PIRSF" id="PIRSF002773">
    <property type="entry name" value="ABC_prm/ATPase_B"/>
    <property type="match status" value="1"/>
</dbReference>
<comment type="caution">
    <text evidence="24">The sequence shown here is derived from an EMBL/GenBank/DDBJ whole genome shotgun (WGS) entry which is preliminary data.</text>
</comment>
<dbReference type="GO" id="GO:0005524">
    <property type="term" value="F:ATP binding"/>
    <property type="evidence" value="ECO:0007669"/>
    <property type="project" value="UniProtKB-KW"/>
</dbReference>
<proteinExistence type="inferred from homology"/>
<dbReference type="Pfam" id="PF00664">
    <property type="entry name" value="ABC_membrane"/>
    <property type="match status" value="1"/>
</dbReference>
<evidence type="ECO:0000256" key="9">
    <source>
        <dbReference type="ARBA" id="ARBA00022967"/>
    </source>
</evidence>
<dbReference type="Gene3D" id="1.20.1560.10">
    <property type="entry name" value="ABC transporter type 1, transmembrane domain"/>
    <property type="match status" value="1"/>
</dbReference>
<reference evidence="24" key="1">
    <citation type="journal article" date="2021" name="Genome Biol. Evol.">
        <title>A High-Quality Reference Genome for a Parasitic Bivalve with Doubly Uniparental Inheritance (Bivalvia: Unionida).</title>
        <authorList>
            <person name="Smith C.H."/>
        </authorList>
    </citation>
    <scope>NUCLEOTIDE SEQUENCE</scope>
    <source>
        <strain evidence="24">CHS0354</strain>
    </source>
</reference>
<dbReference type="SUPFAM" id="SSF52540">
    <property type="entry name" value="P-loop containing nucleoside triphosphate hydrolases"/>
    <property type="match status" value="1"/>
</dbReference>
<comment type="subcellular location">
    <subcellularLocation>
        <location evidence="1">Lysosome membrane</location>
        <topology evidence="1">Multi-pass membrane protein</topology>
    </subcellularLocation>
</comment>
<evidence type="ECO:0000256" key="11">
    <source>
        <dbReference type="ARBA" id="ARBA00023136"/>
    </source>
</evidence>
<feature type="domain" description="ABC transporter" evidence="22">
    <location>
        <begin position="524"/>
        <end position="762"/>
    </location>
</feature>
<comment type="function">
    <text evidence="14">ATP-dependent low-affinity peptide transporter which translocates a broad spectrum of peptides from the cytosol to the lysosomal lumen for degradation. Displays a broad peptide length specificity from 6-mer up to at least 59-mer peptides with an optimum of 23-mers. Binds and transports smaller and larger peptides with the same affinity. Favors positively charged, aromatic or hydrophobic residues in the N- and C-terminal positions whereas negatively charged residues as well as asparagine and methionine are not favored.</text>
</comment>
<feature type="transmembrane region" description="Helical" evidence="21">
    <location>
        <begin position="115"/>
        <end position="138"/>
    </location>
</feature>
<dbReference type="SUPFAM" id="SSF90123">
    <property type="entry name" value="ABC transporter transmembrane region"/>
    <property type="match status" value="1"/>
</dbReference>
<comment type="catalytic activity">
    <reaction evidence="13">
        <text>a [oligopeptide](in) + ATP + H2O = a [oligopeptide](out) + ADP + phosphate + H(+)</text>
        <dbReference type="Rhea" id="RHEA:14429"/>
        <dbReference type="Rhea" id="RHEA-COMP:10531"/>
        <dbReference type="ChEBI" id="CHEBI:15377"/>
        <dbReference type="ChEBI" id="CHEBI:15378"/>
        <dbReference type="ChEBI" id="CHEBI:30616"/>
        <dbReference type="ChEBI" id="CHEBI:43474"/>
        <dbReference type="ChEBI" id="CHEBI:83228"/>
        <dbReference type="ChEBI" id="CHEBI:456216"/>
        <dbReference type="EC" id="7.4.2.6"/>
    </reaction>
    <physiologicalReaction direction="left-to-right" evidence="13">
        <dbReference type="Rhea" id="RHEA:14430"/>
    </physiologicalReaction>
</comment>
<dbReference type="InterPro" id="IPR011527">
    <property type="entry name" value="ABC1_TM_dom"/>
</dbReference>
<evidence type="ECO:0000256" key="16">
    <source>
        <dbReference type="ARBA" id="ARBA00066336"/>
    </source>
</evidence>
<keyword evidence="9" id="KW-1278">Translocase</keyword>
<feature type="domain" description="ABC transmembrane type-1" evidence="23">
    <location>
        <begin position="209"/>
        <end position="491"/>
    </location>
</feature>
<feature type="transmembrane region" description="Helical" evidence="21">
    <location>
        <begin position="348"/>
        <end position="367"/>
    </location>
</feature>
<reference evidence="24" key="3">
    <citation type="submission" date="2023-05" db="EMBL/GenBank/DDBJ databases">
        <authorList>
            <person name="Smith C.H."/>
        </authorList>
    </citation>
    <scope>NUCLEOTIDE SEQUENCE</scope>
    <source>
        <strain evidence="24">CHS0354</strain>
        <tissue evidence="24">Mantle</tissue>
    </source>
</reference>
<evidence type="ECO:0000256" key="17">
    <source>
        <dbReference type="ARBA" id="ARBA00068474"/>
    </source>
</evidence>
<dbReference type="EMBL" id="JAEAOA010001049">
    <property type="protein sequence ID" value="KAK3589119.1"/>
    <property type="molecule type" value="Genomic_DNA"/>
</dbReference>
<dbReference type="SMART" id="SM00382">
    <property type="entry name" value="AAA"/>
    <property type="match status" value="1"/>
</dbReference>
<dbReference type="PANTHER" id="PTHR43394:SF19">
    <property type="entry name" value="ABC TRANSPORTER B FAMILY"/>
    <property type="match status" value="1"/>
</dbReference>
<evidence type="ECO:0000256" key="14">
    <source>
        <dbReference type="ARBA" id="ARBA00055204"/>
    </source>
</evidence>
<dbReference type="Proteomes" id="UP001195483">
    <property type="component" value="Unassembled WGS sequence"/>
</dbReference>
<evidence type="ECO:0000259" key="22">
    <source>
        <dbReference type="PROSITE" id="PS50893"/>
    </source>
</evidence>
<feature type="transmembrane region" description="Helical" evidence="21">
    <location>
        <begin position="83"/>
        <end position="103"/>
    </location>
</feature>
<evidence type="ECO:0000256" key="12">
    <source>
        <dbReference type="ARBA" id="ARBA00023228"/>
    </source>
</evidence>
<evidence type="ECO:0000256" key="19">
    <source>
        <dbReference type="ARBA" id="ARBA00083142"/>
    </source>
</evidence>
<evidence type="ECO:0000256" key="8">
    <source>
        <dbReference type="ARBA" id="ARBA00022927"/>
    </source>
</evidence>
<dbReference type="InterPro" id="IPR039421">
    <property type="entry name" value="Type_1_exporter"/>
</dbReference>
<evidence type="ECO:0000313" key="24">
    <source>
        <dbReference type="EMBL" id="KAK3589119.1"/>
    </source>
</evidence>
<evidence type="ECO:0000259" key="23">
    <source>
        <dbReference type="PROSITE" id="PS50929"/>
    </source>
</evidence>
<gene>
    <name evidence="24" type="ORF">CHS0354_017085</name>
</gene>
<keyword evidence="5" id="KW-0547">Nucleotide-binding</keyword>
<keyword evidence="3" id="KW-0813">Transport</keyword>
<evidence type="ECO:0000313" key="25">
    <source>
        <dbReference type="Proteomes" id="UP001195483"/>
    </source>
</evidence>
<keyword evidence="7" id="KW-0571">Peptide transport</keyword>
<dbReference type="Pfam" id="PF00005">
    <property type="entry name" value="ABC_tran"/>
    <property type="match status" value="1"/>
</dbReference>
<dbReference type="PROSITE" id="PS00211">
    <property type="entry name" value="ABC_TRANSPORTER_1"/>
    <property type="match status" value="1"/>
</dbReference>
<dbReference type="GO" id="GO:0005765">
    <property type="term" value="C:lysosomal membrane"/>
    <property type="evidence" value="ECO:0007669"/>
    <property type="project" value="UniProtKB-SubCell"/>
</dbReference>
<dbReference type="EC" id="7.4.2.6" evidence="16"/>
<keyword evidence="12" id="KW-0458">Lysosome</keyword>
<dbReference type="GO" id="GO:0015440">
    <property type="term" value="F:ABC-type peptide transporter activity"/>
    <property type="evidence" value="ECO:0007669"/>
    <property type="project" value="InterPro"/>
</dbReference>
<evidence type="ECO:0000256" key="6">
    <source>
        <dbReference type="ARBA" id="ARBA00022840"/>
    </source>
</evidence>
<dbReference type="InterPro" id="IPR027417">
    <property type="entry name" value="P-loop_NTPase"/>
</dbReference>
<reference evidence="24" key="2">
    <citation type="journal article" date="2021" name="Genome Biol. Evol.">
        <title>Developing a high-quality reference genome for a parasitic bivalve with doubly uniparental inheritance (Bivalvia: Unionida).</title>
        <authorList>
            <person name="Smith C.H."/>
        </authorList>
    </citation>
    <scope>NUCLEOTIDE SEQUENCE</scope>
    <source>
        <strain evidence="24">CHS0354</strain>
        <tissue evidence="24">Mantle</tissue>
    </source>
</reference>
<evidence type="ECO:0000256" key="20">
    <source>
        <dbReference type="ARBA" id="ARBA00084061"/>
    </source>
</evidence>
<keyword evidence="11 21" id="KW-0472">Membrane</keyword>
<dbReference type="InterPro" id="IPR003439">
    <property type="entry name" value="ABC_transporter-like_ATP-bd"/>
</dbReference>
<feature type="transmembrane region" description="Helical" evidence="21">
    <location>
        <begin position="7"/>
        <end position="26"/>
    </location>
</feature>
<feature type="transmembrane region" description="Helical" evidence="21">
    <location>
        <begin position="51"/>
        <end position="71"/>
    </location>
</feature>
<evidence type="ECO:0000256" key="2">
    <source>
        <dbReference type="ARBA" id="ARBA00006493"/>
    </source>
</evidence>
<evidence type="ECO:0000256" key="21">
    <source>
        <dbReference type="SAM" id="Phobius"/>
    </source>
</evidence>
<dbReference type="InterPro" id="IPR036640">
    <property type="entry name" value="ABC1_TM_sf"/>
</dbReference>
<dbReference type="InterPro" id="IPR017871">
    <property type="entry name" value="ABC_transporter-like_CS"/>
</dbReference>
<sequence length="825" mass="92232">MKRLTSTIIVAIISIVDITVTTILFTHGKDFYQHFMIDVWEFAFDKSLFDLWLQGMLRFCVQVGILLALLVNMKDTLARLKSLKICLTLLLGFIWMFTFIKLLVWSETEENLYNFWFWLLFSWTLFSAILVILQYKLIQKIEIHTQRQTLASINDDNLEECKPLLGKMDCHENSEIGNACKPNSRMHHGKKTTILRLLSYSKPDTTLLIVAFFFLTAAAVGEIFVPFYTGKVVDGIVIDKSEGEFTNAIIMMSLISLGSSLAAGLRGGCLSLCIGRLNIRIRSWLFSAILKQEIGFFDSVKTGDITSRLTSDTSAMGDTVSLNINIFLRNFIKGCGVVFFMFKLSWRLSVITIIGVPTVYAFTHFYGHYFQKLSKAVQDSLAKANEVAEEACSSMKTVRSFANEKGEITRYDTALKSTYAVYKKRALCYAGSVWTTQIFELALTISVLYYGGHLVMTGKITGGNLVSFILYQMQLGGCIDEIGSVYTGLMQALGASEKVFEYMDRQPKVSNSGAVVLPSLRGHIEFKNVCFSYPSRPDAPILKNVSFQVMPGEVVALVGPSGGGKTSCINLLEHFYEAQSGEVLLDSVPVQEYDHHFLHREVCLVSQEPILSARSLLENISYGLEDGEWTVEDIHRAAMMANAHQFIVEMKDSYETEAGEKGLQLSGGQKQRIAIARALIRNPTVLILDEATSALDAESEYMVQQAIYKNLPGRTVLIIAHRLSTVERANRIIVIDKGCVVEEGNHKQLLLKKGLYANLVHKQLLSLSEVQYKDQQQDLCICGRARHPSSGSVCRFRRISVGSRNVSFDSDGPNSPIVQFVIGSL</sequence>
<dbReference type="GO" id="GO:0015031">
    <property type="term" value="P:protein transport"/>
    <property type="evidence" value="ECO:0007669"/>
    <property type="project" value="UniProtKB-KW"/>
</dbReference>
<evidence type="ECO:0000256" key="3">
    <source>
        <dbReference type="ARBA" id="ARBA00022448"/>
    </source>
</evidence>
<keyword evidence="6" id="KW-0067">ATP-binding</keyword>
<evidence type="ECO:0000256" key="15">
    <source>
        <dbReference type="ARBA" id="ARBA00062472"/>
    </source>
</evidence>
<comment type="subunit">
    <text evidence="15">Homodimer. Interacts (via TMD0 region) with LAMP1; this interaction strongly stabilizes ABCB9 and protects ABCB9 against lysosomal degradation. Interacts (via TMD0 region) with LAMP2 (isoform LAMP-2B). Interacts (via TMD0) with YIF1B; this interaction allows (but is not essential) the ER-to-Golgi trafficking and strongly depends on a salt bridge within TMD0.</text>
</comment>
<dbReference type="GO" id="GO:0015421">
    <property type="term" value="F:ABC-type oligopeptide transporter activity"/>
    <property type="evidence" value="ECO:0007669"/>
    <property type="project" value="UniProtKB-EC"/>
</dbReference>
<dbReference type="PROSITE" id="PS50893">
    <property type="entry name" value="ABC_TRANSPORTER_2"/>
    <property type="match status" value="1"/>
</dbReference>
<feature type="transmembrane region" description="Helical" evidence="21">
    <location>
        <begin position="206"/>
        <end position="228"/>
    </location>
</feature>
<keyword evidence="8" id="KW-0653">Protein transport</keyword>
<comment type="similarity">
    <text evidence="2">Belongs to the ABC transporter superfamily. ABCB family. MHC peptide exporter (TC 3.A.1.209) subfamily.</text>
</comment>
<accession>A0AAE0SC16</accession>
<dbReference type="GO" id="GO:0016887">
    <property type="term" value="F:ATP hydrolysis activity"/>
    <property type="evidence" value="ECO:0007669"/>
    <property type="project" value="InterPro"/>
</dbReference>
<evidence type="ECO:0000256" key="7">
    <source>
        <dbReference type="ARBA" id="ARBA00022856"/>
    </source>
</evidence>
<keyword evidence="4 21" id="KW-0812">Transmembrane</keyword>
<dbReference type="PROSITE" id="PS50929">
    <property type="entry name" value="ABC_TM1F"/>
    <property type="match status" value="1"/>
</dbReference>
<dbReference type="InterPro" id="IPR003593">
    <property type="entry name" value="AAA+_ATPase"/>
</dbReference>
<dbReference type="FunFam" id="1.20.1560.10:FF:000031">
    <property type="entry name" value="ATP-binding cassette sub-family B member 9"/>
    <property type="match status" value="1"/>
</dbReference>
<dbReference type="PANTHER" id="PTHR43394">
    <property type="entry name" value="ATP-DEPENDENT PERMEASE MDL1, MITOCHONDRIAL"/>
    <property type="match status" value="1"/>
</dbReference>
<evidence type="ECO:0000256" key="1">
    <source>
        <dbReference type="ARBA" id="ARBA00004155"/>
    </source>
</evidence>